<sequence>MPRLPTLGATARRLALVAALAAACTPDGPRAIAYDEESCGFCRMTISDRRFGAEVITATGRIHTFDSVECLAAFVLAQDSAAVRGVWVSDWNHPGTFLAADSAEFRRLQGAAGSPMGKGFVATQRGVVPAGARAAGATMRWSDVLAAARHDGALAEATHAARAD</sequence>
<protein>
    <submittedName>
        <fullName evidence="2">NosL family protein</fullName>
    </submittedName>
</protein>
<dbReference type="RefSeq" id="WP_025413900.1">
    <property type="nucleotide sequence ID" value="NZ_CP007129.1"/>
</dbReference>
<feature type="chain" id="PRO_5004794387" evidence="1">
    <location>
        <begin position="22"/>
        <end position="164"/>
    </location>
</feature>
<dbReference type="Proteomes" id="UP000019151">
    <property type="component" value="Plasmid 1"/>
</dbReference>
<dbReference type="PROSITE" id="PS51257">
    <property type="entry name" value="PROKAR_LIPOPROTEIN"/>
    <property type="match status" value="1"/>
</dbReference>
<name>W0RPA2_9BACT</name>
<evidence type="ECO:0000313" key="3">
    <source>
        <dbReference type="Proteomes" id="UP000019151"/>
    </source>
</evidence>
<dbReference type="OrthoDB" id="9792749at2"/>
<gene>
    <name evidence="2" type="ORF">J421_5031</name>
</gene>
<dbReference type="HOGENOM" id="CLU_108823_3_0_0"/>
<reference evidence="2 3" key="1">
    <citation type="journal article" date="2014" name="Genome Announc.">
        <title>Genome Sequence and Methylome of Soil Bacterium Gemmatirosa kalamazoonensis KBS708T, a Member of the Rarely Cultivated Gemmatimonadetes Phylum.</title>
        <authorList>
            <person name="Debruyn J.M."/>
            <person name="Radosevich M."/>
            <person name="Wommack K.E."/>
            <person name="Polson S.W."/>
            <person name="Hauser L.J."/>
            <person name="Fawaz M.N."/>
            <person name="Korlach J."/>
            <person name="Tsai Y.C."/>
        </authorList>
    </citation>
    <scope>NUCLEOTIDE SEQUENCE [LARGE SCALE GENOMIC DNA]</scope>
    <source>
        <strain evidence="2 3">KBS708</strain>
        <plasmid evidence="3">Plasmid 1</plasmid>
    </source>
</reference>
<dbReference type="SUPFAM" id="SSF160387">
    <property type="entry name" value="NosL/MerB-like"/>
    <property type="match status" value="1"/>
</dbReference>
<geneLocation type="plasmid" evidence="2 3">
    <name>1</name>
</geneLocation>
<organism evidence="2 3">
    <name type="scientific">Gemmatirosa kalamazoonensis</name>
    <dbReference type="NCBI Taxonomy" id="861299"/>
    <lineage>
        <taxon>Bacteria</taxon>
        <taxon>Pseudomonadati</taxon>
        <taxon>Gemmatimonadota</taxon>
        <taxon>Gemmatimonadia</taxon>
        <taxon>Gemmatimonadales</taxon>
        <taxon>Gemmatimonadaceae</taxon>
        <taxon>Gemmatirosa</taxon>
    </lineage>
</organism>
<keyword evidence="2" id="KW-0614">Plasmid</keyword>
<evidence type="ECO:0000256" key="1">
    <source>
        <dbReference type="SAM" id="SignalP"/>
    </source>
</evidence>
<accession>W0RPA2</accession>
<keyword evidence="1" id="KW-0732">Signal</keyword>
<keyword evidence="3" id="KW-1185">Reference proteome</keyword>
<dbReference type="AlphaFoldDB" id="W0RPA2"/>
<dbReference type="KEGG" id="gba:J421_5031"/>
<feature type="signal peptide" evidence="1">
    <location>
        <begin position="1"/>
        <end position="21"/>
    </location>
</feature>
<proteinExistence type="predicted"/>
<dbReference type="EMBL" id="CP007129">
    <property type="protein sequence ID" value="AHG92566.1"/>
    <property type="molecule type" value="Genomic_DNA"/>
</dbReference>
<evidence type="ECO:0000313" key="2">
    <source>
        <dbReference type="EMBL" id="AHG92566.1"/>
    </source>
</evidence>
<dbReference type="InParanoid" id="W0RPA2"/>